<accession>A0ACB9NZ83</accession>
<name>A0ACB9NZ83_9MYRT</name>
<evidence type="ECO:0000313" key="2">
    <source>
        <dbReference type="Proteomes" id="UP001057402"/>
    </source>
</evidence>
<evidence type="ECO:0000313" key="1">
    <source>
        <dbReference type="EMBL" id="KAI4342029.1"/>
    </source>
</evidence>
<proteinExistence type="predicted"/>
<comment type="caution">
    <text evidence="1">The sequence shown here is derived from an EMBL/GenBank/DDBJ whole genome shotgun (WGS) entry which is preliminary data.</text>
</comment>
<dbReference type="Proteomes" id="UP001057402">
    <property type="component" value="Chromosome 7"/>
</dbReference>
<keyword evidence="2" id="KW-1185">Reference proteome</keyword>
<gene>
    <name evidence="1" type="ORF">MLD38_026691</name>
</gene>
<sequence length="68" mass="7127">MADGIWLEDELELIGDGWRPGRGSITWILSTPISSTSLLLIRIASGVTIPPRTGSACAARTCCAAGLQ</sequence>
<dbReference type="EMBL" id="CM042886">
    <property type="protein sequence ID" value="KAI4342029.1"/>
    <property type="molecule type" value="Genomic_DNA"/>
</dbReference>
<organism evidence="1 2">
    <name type="scientific">Melastoma candidum</name>
    <dbReference type="NCBI Taxonomy" id="119954"/>
    <lineage>
        <taxon>Eukaryota</taxon>
        <taxon>Viridiplantae</taxon>
        <taxon>Streptophyta</taxon>
        <taxon>Embryophyta</taxon>
        <taxon>Tracheophyta</taxon>
        <taxon>Spermatophyta</taxon>
        <taxon>Magnoliopsida</taxon>
        <taxon>eudicotyledons</taxon>
        <taxon>Gunneridae</taxon>
        <taxon>Pentapetalae</taxon>
        <taxon>rosids</taxon>
        <taxon>malvids</taxon>
        <taxon>Myrtales</taxon>
        <taxon>Melastomataceae</taxon>
        <taxon>Melastomatoideae</taxon>
        <taxon>Melastomateae</taxon>
        <taxon>Melastoma</taxon>
    </lineage>
</organism>
<reference evidence="2" key="1">
    <citation type="journal article" date="2023" name="Front. Plant Sci.">
        <title>Chromosomal-level genome assembly of Melastoma candidum provides insights into trichome evolution.</title>
        <authorList>
            <person name="Zhong Y."/>
            <person name="Wu W."/>
            <person name="Sun C."/>
            <person name="Zou P."/>
            <person name="Liu Y."/>
            <person name="Dai S."/>
            <person name="Zhou R."/>
        </authorList>
    </citation>
    <scope>NUCLEOTIDE SEQUENCE [LARGE SCALE GENOMIC DNA]</scope>
</reference>
<protein>
    <submittedName>
        <fullName evidence="1">Uncharacterized protein</fullName>
    </submittedName>
</protein>